<comment type="caution">
    <text evidence="3">The sequence shown here is derived from an EMBL/GenBank/DDBJ whole genome shotgun (WGS) entry which is preliminary data.</text>
</comment>
<dbReference type="InterPro" id="IPR001763">
    <property type="entry name" value="Rhodanese-like_dom"/>
</dbReference>
<dbReference type="Proteomes" id="UP000504714">
    <property type="component" value="Unassembled WGS sequence"/>
</dbReference>
<dbReference type="SUPFAM" id="SSF52821">
    <property type="entry name" value="Rhodanese/Cell cycle control phosphatase"/>
    <property type="match status" value="1"/>
</dbReference>
<keyword evidence="1" id="KW-1133">Transmembrane helix</keyword>
<evidence type="ECO:0000313" key="4">
    <source>
        <dbReference type="Proteomes" id="UP000504714"/>
    </source>
</evidence>
<dbReference type="EMBL" id="BLXO01000005">
    <property type="protein sequence ID" value="GFN46696.1"/>
    <property type="molecule type" value="Genomic_DNA"/>
</dbReference>
<keyword evidence="3" id="KW-0808">Transferase</keyword>
<reference evidence="3 4" key="1">
    <citation type="submission" date="2020-06" db="EMBL/GenBank/DDBJ databases">
        <title>The genome sequence of Candidatus Regiella insecticola strain Tut.</title>
        <authorList>
            <person name="Nikoh N."/>
            <person name="Tsuchida T."/>
            <person name="Koga R."/>
            <person name="Oshima K."/>
            <person name="Hattori M."/>
            <person name="Fukatsu T."/>
        </authorList>
    </citation>
    <scope>NUCLEOTIDE SEQUENCE [LARGE SCALE GENOMIC DNA]</scope>
    <source>
        <strain evidence="3 4">Tut</strain>
    </source>
</reference>
<feature type="transmembrane region" description="Helical" evidence="1">
    <location>
        <begin position="30"/>
        <end position="51"/>
    </location>
</feature>
<dbReference type="SMART" id="SM00450">
    <property type="entry name" value="RHOD"/>
    <property type="match status" value="1"/>
</dbReference>
<evidence type="ECO:0000259" key="2">
    <source>
        <dbReference type="PROSITE" id="PS50206"/>
    </source>
</evidence>
<dbReference type="GO" id="GO:0016740">
    <property type="term" value="F:transferase activity"/>
    <property type="evidence" value="ECO:0007669"/>
    <property type="project" value="UniProtKB-KW"/>
</dbReference>
<dbReference type="InterPro" id="IPR036873">
    <property type="entry name" value="Rhodanese-like_dom_sf"/>
</dbReference>
<dbReference type="CDD" id="cd00158">
    <property type="entry name" value="RHOD"/>
    <property type="match status" value="1"/>
</dbReference>
<evidence type="ECO:0000256" key="1">
    <source>
        <dbReference type="SAM" id="Phobius"/>
    </source>
</evidence>
<dbReference type="PANTHER" id="PTHR43031">
    <property type="entry name" value="FAD-DEPENDENT OXIDOREDUCTASE"/>
    <property type="match status" value="1"/>
</dbReference>
<sequence length="160" mass="17727">MSAVYFLLTHGGIASIMLQEITQFISQHPILSIAWIALFIMLITSIFKSFFSNIKEITRAEAIRLINKENAAVVDIRAPEDYRRGHILGAINLATKEIKNNNLQQLKQHKMRPIIVVCATGTTAISLAKNLNKAGFESVLVLKEGISGWSGENLPLVRGK</sequence>
<organism evidence="3 4">
    <name type="scientific">Candidatus Regiella insecticola</name>
    <dbReference type="NCBI Taxonomy" id="138073"/>
    <lineage>
        <taxon>Bacteria</taxon>
        <taxon>Pseudomonadati</taxon>
        <taxon>Pseudomonadota</taxon>
        <taxon>Gammaproteobacteria</taxon>
        <taxon>Enterobacterales</taxon>
        <taxon>Enterobacteriaceae</taxon>
        <taxon>aphid secondary symbionts</taxon>
        <taxon>Candidatus Regiella</taxon>
    </lineage>
</organism>
<keyword evidence="1" id="KW-0472">Membrane</keyword>
<dbReference type="InterPro" id="IPR050229">
    <property type="entry name" value="GlpE_sulfurtransferase"/>
</dbReference>
<gene>
    <name evidence="3" type="primary">yibN</name>
    <name evidence="3" type="ORF">RINTU1_24250</name>
</gene>
<protein>
    <submittedName>
        <fullName evidence="3">Rhodanese-related sulfurtransferase</fullName>
    </submittedName>
</protein>
<dbReference type="Pfam" id="PF00581">
    <property type="entry name" value="Rhodanese"/>
    <property type="match status" value="1"/>
</dbReference>
<evidence type="ECO:0000313" key="3">
    <source>
        <dbReference type="EMBL" id="GFN46696.1"/>
    </source>
</evidence>
<accession>A0A6L2ZPK2</accession>
<dbReference type="AlphaFoldDB" id="A0A6L2ZPK2"/>
<dbReference type="PROSITE" id="PS50206">
    <property type="entry name" value="RHODANESE_3"/>
    <property type="match status" value="1"/>
</dbReference>
<dbReference type="PANTHER" id="PTHR43031:SF18">
    <property type="entry name" value="RHODANESE-RELATED SULFURTRANSFERASES"/>
    <property type="match status" value="1"/>
</dbReference>
<feature type="domain" description="Rhodanese" evidence="2">
    <location>
        <begin position="67"/>
        <end position="158"/>
    </location>
</feature>
<keyword evidence="1" id="KW-0812">Transmembrane</keyword>
<proteinExistence type="predicted"/>
<dbReference type="Gene3D" id="3.40.250.10">
    <property type="entry name" value="Rhodanese-like domain"/>
    <property type="match status" value="1"/>
</dbReference>
<name>A0A6L2ZPK2_9ENTR</name>